<evidence type="ECO:0000313" key="2">
    <source>
        <dbReference type="Proteomes" id="UP000267268"/>
    </source>
</evidence>
<reference evidence="1 2" key="1">
    <citation type="submission" date="2018-12" db="EMBL/GenBank/DDBJ databases">
        <title>Flammeovirga pectinis sp. nov., isolated from the gut of the Korean scallop, Patinopecten yessoensis.</title>
        <authorList>
            <person name="Bae J.-W."/>
            <person name="Jeong Y.-S."/>
            <person name="Kang W."/>
        </authorList>
    </citation>
    <scope>NUCLEOTIDE SEQUENCE [LARGE SCALE GENOMIC DNA]</scope>
    <source>
        <strain evidence="1 2">L12M1</strain>
    </source>
</reference>
<evidence type="ECO:0000313" key="1">
    <source>
        <dbReference type="EMBL" id="AZQ62471.1"/>
    </source>
</evidence>
<dbReference type="Proteomes" id="UP000267268">
    <property type="component" value="Chromosome 1"/>
</dbReference>
<proteinExistence type="predicted"/>
<dbReference type="AlphaFoldDB" id="A0A3S9P2N8"/>
<name>A0A3S9P2N8_9BACT</name>
<dbReference type="OrthoDB" id="980168at2"/>
<accession>A0A3S9P2N8</accession>
<keyword evidence="2" id="KW-1185">Reference proteome</keyword>
<sequence>MEYSISITEKSINLILSGSPSSQRLLTALSEVSSELKKISIPILFINGELLDKPFILQDRFYIFTCLKELNIDKATKIVIQSKDDTANRDLLEMMAKNRGWLLKHFNSKNLAERFIDKIHNPSIYIK</sequence>
<dbReference type="EMBL" id="CP034562">
    <property type="protein sequence ID" value="AZQ62471.1"/>
    <property type="molecule type" value="Genomic_DNA"/>
</dbReference>
<dbReference type="RefSeq" id="WP_126614006.1">
    <property type="nucleotide sequence ID" value="NZ_CP034562.1"/>
</dbReference>
<organism evidence="1 2">
    <name type="scientific">Flammeovirga pectinis</name>
    <dbReference type="NCBI Taxonomy" id="2494373"/>
    <lineage>
        <taxon>Bacteria</taxon>
        <taxon>Pseudomonadati</taxon>
        <taxon>Bacteroidota</taxon>
        <taxon>Cytophagia</taxon>
        <taxon>Cytophagales</taxon>
        <taxon>Flammeovirgaceae</taxon>
        <taxon>Flammeovirga</taxon>
    </lineage>
</organism>
<dbReference type="KEGG" id="fll:EI427_09530"/>
<gene>
    <name evidence="1" type="ORF">EI427_09530</name>
</gene>
<protein>
    <submittedName>
        <fullName evidence="1">Uncharacterized protein</fullName>
    </submittedName>
</protein>